<name>A0ABU3BKN7_9FLAO</name>
<reference evidence="7 8" key="1">
    <citation type="submission" date="2023-09" db="EMBL/GenBank/DDBJ databases">
        <authorList>
            <person name="Rey-Velasco X."/>
        </authorList>
    </citation>
    <scope>NUCLEOTIDE SEQUENCE [LARGE SCALE GENOMIC DNA]</scope>
    <source>
        <strain evidence="7 8">P007</strain>
    </source>
</reference>
<evidence type="ECO:0000256" key="5">
    <source>
        <dbReference type="SAM" id="SignalP"/>
    </source>
</evidence>
<dbReference type="InterPro" id="IPR006665">
    <property type="entry name" value="OmpA-like"/>
</dbReference>
<dbReference type="InterPro" id="IPR006690">
    <property type="entry name" value="OMPA-like_CS"/>
</dbReference>
<keyword evidence="5" id="KW-0732">Signal</keyword>
<evidence type="ECO:0000256" key="4">
    <source>
        <dbReference type="PROSITE-ProRule" id="PRU00473"/>
    </source>
</evidence>
<dbReference type="PRINTS" id="PR01021">
    <property type="entry name" value="OMPADOMAIN"/>
</dbReference>
<evidence type="ECO:0000256" key="3">
    <source>
        <dbReference type="ARBA" id="ARBA00023237"/>
    </source>
</evidence>
<feature type="signal peptide" evidence="5">
    <location>
        <begin position="1"/>
        <end position="19"/>
    </location>
</feature>
<dbReference type="RefSeq" id="WP_311388373.1">
    <property type="nucleotide sequence ID" value="NZ_JAVRHU010000005.1"/>
</dbReference>
<protein>
    <submittedName>
        <fullName evidence="7">OmpA family protein</fullName>
    </submittedName>
</protein>
<proteinExistence type="predicted"/>
<dbReference type="Pfam" id="PF00691">
    <property type="entry name" value="OmpA"/>
    <property type="match status" value="1"/>
</dbReference>
<comment type="subcellular location">
    <subcellularLocation>
        <location evidence="1">Cell outer membrane</location>
    </subcellularLocation>
</comment>
<evidence type="ECO:0000259" key="6">
    <source>
        <dbReference type="PROSITE" id="PS51123"/>
    </source>
</evidence>
<evidence type="ECO:0000313" key="7">
    <source>
        <dbReference type="EMBL" id="MDT0622675.1"/>
    </source>
</evidence>
<dbReference type="SUPFAM" id="SSF103088">
    <property type="entry name" value="OmpA-like"/>
    <property type="match status" value="1"/>
</dbReference>
<dbReference type="InterPro" id="IPR050330">
    <property type="entry name" value="Bact_OuterMem_StrucFunc"/>
</dbReference>
<organism evidence="7 8">
    <name type="scientific">Croceitalea vernalis</name>
    <dbReference type="NCBI Taxonomy" id="3075599"/>
    <lineage>
        <taxon>Bacteria</taxon>
        <taxon>Pseudomonadati</taxon>
        <taxon>Bacteroidota</taxon>
        <taxon>Flavobacteriia</taxon>
        <taxon>Flavobacteriales</taxon>
        <taxon>Flavobacteriaceae</taxon>
        <taxon>Croceitalea</taxon>
    </lineage>
</organism>
<dbReference type="CDD" id="cd07185">
    <property type="entry name" value="OmpA_C-like"/>
    <property type="match status" value="1"/>
</dbReference>
<evidence type="ECO:0000256" key="1">
    <source>
        <dbReference type="ARBA" id="ARBA00004442"/>
    </source>
</evidence>
<dbReference type="Proteomes" id="UP001250662">
    <property type="component" value="Unassembled WGS sequence"/>
</dbReference>
<keyword evidence="2 4" id="KW-0472">Membrane</keyword>
<gene>
    <name evidence="7" type="ORF">RM520_13680</name>
</gene>
<accession>A0ABU3BKN7</accession>
<dbReference type="InterPro" id="IPR036737">
    <property type="entry name" value="OmpA-like_sf"/>
</dbReference>
<dbReference type="InterPro" id="IPR006664">
    <property type="entry name" value="OMP_bac"/>
</dbReference>
<keyword evidence="8" id="KW-1185">Reference proteome</keyword>
<dbReference type="PROSITE" id="PS51123">
    <property type="entry name" value="OMPA_2"/>
    <property type="match status" value="1"/>
</dbReference>
<dbReference type="PANTHER" id="PTHR30329:SF21">
    <property type="entry name" value="LIPOPROTEIN YIAD-RELATED"/>
    <property type="match status" value="1"/>
</dbReference>
<comment type="caution">
    <text evidence="7">The sequence shown here is derived from an EMBL/GenBank/DDBJ whole genome shotgun (WGS) entry which is preliminary data.</text>
</comment>
<evidence type="ECO:0000313" key="8">
    <source>
        <dbReference type="Proteomes" id="UP001250662"/>
    </source>
</evidence>
<keyword evidence="3" id="KW-0998">Cell outer membrane</keyword>
<feature type="domain" description="OmpA-like" evidence="6">
    <location>
        <begin position="226"/>
        <end position="341"/>
    </location>
</feature>
<dbReference type="PROSITE" id="PS01068">
    <property type="entry name" value="OMPA_1"/>
    <property type="match status" value="1"/>
</dbReference>
<evidence type="ECO:0000256" key="2">
    <source>
        <dbReference type="ARBA" id="ARBA00023136"/>
    </source>
</evidence>
<sequence length="341" mass="38186">MKLLKTITLLFIFSTGIYAQTTICPDVEGAEQHPLLSSYKNSCIVGYNVTKFDMVTLPISKITYEGAEKELTVEGKVTDILYGIESSQSTTILEVQRNYEQALKSSGLEIIYSAFGKKGVMNNNSAISREYESIASTEYLGSFKFLKDKDYRLAFNYLGRNKDNELAYFVAQGKRNGIDYTLMLYINYGRGNSELIEDKIFIQAKIIESESMETGQVSILSIDEKIKNEGKEIFHNILFDFGSDKLTENSYDVIKTLSDYLKANPNQEYYIVGHTDNVGSLSANQTLSEKRAKAVSNALTTKYGINESQISAHGVGQLSPLTINTTEEGRALNRRVEIVLK</sequence>
<dbReference type="EMBL" id="JAVRHU010000005">
    <property type="protein sequence ID" value="MDT0622675.1"/>
    <property type="molecule type" value="Genomic_DNA"/>
</dbReference>
<dbReference type="PANTHER" id="PTHR30329">
    <property type="entry name" value="STATOR ELEMENT OF FLAGELLAR MOTOR COMPLEX"/>
    <property type="match status" value="1"/>
</dbReference>
<feature type="chain" id="PRO_5045331849" evidence="5">
    <location>
        <begin position="20"/>
        <end position="341"/>
    </location>
</feature>
<dbReference type="Gene3D" id="3.30.1330.60">
    <property type="entry name" value="OmpA-like domain"/>
    <property type="match status" value="1"/>
</dbReference>